<evidence type="ECO:0000256" key="3">
    <source>
        <dbReference type="ARBA" id="ARBA00023004"/>
    </source>
</evidence>
<proteinExistence type="predicted"/>
<dbReference type="PRINTS" id="PR00162">
    <property type="entry name" value="RIESKE"/>
</dbReference>
<reference evidence="8" key="2">
    <citation type="journal article" date="2012" name="PLoS ONE">
        <title>A Deeply Branching Thermophilic Bacterium with an Ancient Acetyl-CoA Pathway Dominates a Subsurface Ecosystem.</title>
        <authorList>
            <person name="Takami H."/>
            <person name="Noguchi H."/>
            <person name="Takaki Y."/>
            <person name="Uchiyama I."/>
            <person name="Toyoda A."/>
            <person name="Nishi S."/>
            <person name="Chee G.-J."/>
            <person name="Arai W."/>
            <person name="Nunoura T."/>
            <person name="Itoh T."/>
            <person name="Hattori M."/>
            <person name="Takai K."/>
        </authorList>
    </citation>
    <scope>NUCLEOTIDE SEQUENCE</scope>
</reference>
<dbReference type="InterPro" id="IPR005805">
    <property type="entry name" value="Rieske_Fe-S_prot_C"/>
</dbReference>
<gene>
    <name evidence="8" type="ORF">HGMM_OP4C615</name>
</gene>
<dbReference type="PROSITE" id="PS51296">
    <property type="entry name" value="RIESKE"/>
    <property type="match status" value="1"/>
</dbReference>
<reference evidence="8" key="1">
    <citation type="journal article" date="2005" name="Environ. Microbiol.">
        <title>Genetic and functional properties of uncultivated thermophilic crenarchaeotes from a subsurface gold mine as revealed by analysis of genome fragments.</title>
        <authorList>
            <person name="Nunoura T."/>
            <person name="Hirayama H."/>
            <person name="Takami H."/>
            <person name="Oida H."/>
            <person name="Nishi S."/>
            <person name="Shimamura S."/>
            <person name="Suzuki Y."/>
            <person name="Inagaki F."/>
            <person name="Takai K."/>
            <person name="Nealson K.H."/>
            <person name="Horikoshi K."/>
        </authorList>
    </citation>
    <scope>NUCLEOTIDE SEQUENCE</scope>
</reference>
<accession>H5STX9</accession>
<name>H5STX9_ACEAU</name>
<evidence type="ECO:0000259" key="7">
    <source>
        <dbReference type="PROSITE" id="PS51296"/>
    </source>
</evidence>
<evidence type="ECO:0000256" key="5">
    <source>
        <dbReference type="ARBA" id="ARBA00023157"/>
    </source>
</evidence>
<dbReference type="InterPro" id="IPR014349">
    <property type="entry name" value="Rieske_Fe-S_prot"/>
</dbReference>
<dbReference type="InterPro" id="IPR036922">
    <property type="entry name" value="Rieske_2Fe-2S_sf"/>
</dbReference>
<dbReference type="PANTHER" id="PTHR10134">
    <property type="entry name" value="CYTOCHROME B-C1 COMPLEX SUBUNIT RIESKE, MITOCHONDRIAL"/>
    <property type="match status" value="1"/>
</dbReference>
<dbReference type="InterPro" id="IPR017941">
    <property type="entry name" value="Rieske_2Fe-2S"/>
</dbReference>
<feature type="domain" description="Rieske" evidence="7">
    <location>
        <begin position="84"/>
        <end position="173"/>
    </location>
</feature>
<evidence type="ECO:0000256" key="4">
    <source>
        <dbReference type="ARBA" id="ARBA00023014"/>
    </source>
</evidence>
<dbReference type="GO" id="GO:0046872">
    <property type="term" value="F:metal ion binding"/>
    <property type="evidence" value="ECO:0007669"/>
    <property type="project" value="UniProtKB-KW"/>
</dbReference>
<evidence type="ECO:0000256" key="1">
    <source>
        <dbReference type="ARBA" id="ARBA00022714"/>
    </source>
</evidence>
<dbReference type="GO" id="GO:0016020">
    <property type="term" value="C:membrane"/>
    <property type="evidence" value="ECO:0007669"/>
    <property type="project" value="InterPro"/>
</dbReference>
<keyword evidence="1" id="KW-0001">2Fe-2S</keyword>
<dbReference type="EMBL" id="AP011803">
    <property type="protein sequence ID" value="BAL59979.1"/>
    <property type="molecule type" value="Genomic_DNA"/>
</dbReference>
<protein>
    <submittedName>
        <fullName evidence="8">Quinol-cytochrome c reductase, Rieske iron-sulfur subunit</fullName>
    </submittedName>
</protein>
<keyword evidence="5" id="KW-1015">Disulfide bond</keyword>
<organism evidence="8">
    <name type="scientific">Acetithermum autotrophicum</name>
    <dbReference type="NCBI Taxonomy" id="1446466"/>
    <lineage>
        <taxon>Bacteria</taxon>
        <taxon>Candidatus Bipolaricaulota</taxon>
        <taxon>Candidatus Acetithermum</taxon>
    </lineage>
</organism>
<evidence type="ECO:0000313" key="8">
    <source>
        <dbReference type="EMBL" id="BAL59979.1"/>
    </source>
</evidence>
<comment type="cofactor">
    <cofactor evidence="6">
        <name>[2Fe-2S] cluster</name>
        <dbReference type="ChEBI" id="CHEBI:190135"/>
    </cofactor>
</comment>
<dbReference type="Pfam" id="PF00355">
    <property type="entry name" value="Rieske"/>
    <property type="match status" value="1"/>
</dbReference>
<keyword evidence="2" id="KW-0479">Metal-binding</keyword>
<keyword evidence="4" id="KW-0411">Iron-sulfur</keyword>
<evidence type="ECO:0000256" key="2">
    <source>
        <dbReference type="ARBA" id="ARBA00022723"/>
    </source>
</evidence>
<dbReference type="SUPFAM" id="SSF50022">
    <property type="entry name" value="ISP domain"/>
    <property type="match status" value="1"/>
</dbReference>
<evidence type="ECO:0000256" key="6">
    <source>
        <dbReference type="ARBA" id="ARBA00034078"/>
    </source>
</evidence>
<dbReference type="Gene3D" id="2.102.10.10">
    <property type="entry name" value="Rieske [2Fe-2S] iron-sulphur domain"/>
    <property type="match status" value="1"/>
</dbReference>
<dbReference type="GO" id="GO:0051537">
    <property type="term" value="F:2 iron, 2 sulfur cluster binding"/>
    <property type="evidence" value="ECO:0007669"/>
    <property type="project" value="UniProtKB-KW"/>
</dbReference>
<dbReference type="AlphaFoldDB" id="H5STX9"/>
<sequence length="185" mass="19611">MRLTRRQFVHWLMGLGAGGTFAAMLAAGSSLKPLVVLQEAKMITAGDRFVFAAGPRKGQLITRESLRIGEAVLSLPKGKEDVEQNIVLIVRLAPEQLGAPTKPEWTAEGCVAYSAICTHLGCTVLEGLRAGAIYCPCHAGVFDPSRGAIVVSGPPPRPLPQLPIRFNAQGELEAAGEFTEPVGVL</sequence>
<keyword evidence="3" id="KW-0408">Iron</keyword>